<dbReference type="Pfam" id="PF10075">
    <property type="entry name" value="CSN8_PSD8_EIF3K"/>
    <property type="match status" value="1"/>
</dbReference>
<protein>
    <submittedName>
        <fullName evidence="2">CSN8/PSMD8/EIF3K family domain-containing protein</fullName>
    </submittedName>
</protein>
<evidence type="ECO:0000313" key="3">
    <source>
        <dbReference type="Proteomes" id="UP001201812"/>
    </source>
</evidence>
<keyword evidence="3" id="KW-1185">Reference proteome</keyword>
<dbReference type="InterPro" id="IPR033464">
    <property type="entry name" value="CSN8_PSD8_EIF3K"/>
</dbReference>
<evidence type="ECO:0000259" key="1">
    <source>
        <dbReference type="Pfam" id="PF10075"/>
    </source>
</evidence>
<proteinExistence type="predicted"/>
<comment type="caution">
    <text evidence="2">The sequence shown here is derived from an EMBL/GenBank/DDBJ whole genome shotgun (WGS) entry which is preliminary data.</text>
</comment>
<evidence type="ECO:0000313" key="2">
    <source>
        <dbReference type="EMBL" id="KAI1717148.1"/>
    </source>
</evidence>
<reference evidence="2" key="1">
    <citation type="submission" date="2022-01" db="EMBL/GenBank/DDBJ databases">
        <title>Genome Sequence Resource for Two Populations of Ditylenchus destructor, the Migratory Endoparasitic Phytonematode.</title>
        <authorList>
            <person name="Zhang H."/>
            <person name="Lin R."/>
            <person name="Xie B."/>
        </authorList>
    </citation>
    <scope>NUCLEOTIDE SEQUENCE</scope>
    <source>
        <strain evidence="2">BazhouSP</strain>
    </source>
</reference>
<organism evidence="2 3">
    <name type="scientific">Ditylenchus destructor</name>
    <dbReference type="NCBI Taxonomy" id="166010"/>
    <lineage>
        <taxon>Eukaryota</taxon>
        <taxon>Metazoa</taxon>
        <taxon>Ecdysozoa</taxon>
        <taxon>Nematoda</taxon>
        <taxon>Chromadorea</taxon>
        <taxon>Rhabditida</taxon>
        <taxon>Tylenchina</taxon>
        <taxon>Tylenchomorpha</taxon>
        <taxon>Sphaerularioidea</taxon>
        <taxon>Anguinidae</taxon>
        <taxon>Anguininae</taxon>
        <taxon>Ditylenchus</taxon>
    </lineage>
</organism>
<gene>
    <name evidence="2" type="ORF">DdX_06878</name>
</gene>
<feature type="domain" description="CSN8/PSMD8/EIF3K" evidence="1">
    <location>
        <begin position="27"/>
        <end position="161"/>
    </location>
</feature>
<sequence>MSAIIDRCTRIAEDELSVSGVPTALEYAELLLFQLVQQKIVEAKYTYLRATAKFKDDALLKKIWTIGYHLSKCNFGEALRGCRVLNASGLLNEQTEPYVKELQNRVIAIQLSLIVNCYTSIDRENVAELLGMRGTDGEFVPETLGFVTSILEQCRWTVEENFVRPARSTEFQKTINSYVDEQFGPNPLIADSDVTLEINQLNRDGLKMLESLVTSSDFFDSN</sequence>
<dbReference type="AlphaFoldDB" id="A0AAD4R5B0"/>
<dbReference type="EMBL" id="JAKKPZ010000009">
    <property type="protein sequence ID" value="KAI1717148.1"/>
    <property type="molecule type" value="Genomic_DNA"/>
</dbReference>
<dbReference type="Proteomes" id="UP001201812">
    <property type="component" value="Unassembled WGS sequence"/>
</dbReference>
<accession>A0AAD4R5B0</accession>
<name>A0AAD4R5B0_9BILA</name>